<sequence length="83" mass="8633">MTFDLAELVKRIIKYLIEGLAVAVVAMIVPRKPLNVDEILIIALIAAASFSILDTFVPSMGSSMRGGAGFSLGTGLVGGIKLA</sequence>
<reference evidence="2" key="1">
    <citation type="journal article" date="2020" name="Nature">
        <title>Giant virus diversity and host interactions through global metagenomics.</title>
        <authorList>
            <person name="Schulz F."/>
            <person name="Roux S."/>
            <person name="Paez-Espino D."/>
            <person name="Jungbluth S."/>
            <person name="Walsh D.A."/>
            <person name="Denef V.J."/>
            <person name="McMahon K.D."/>
            <person name="Konstantinidis K.T."/>
            <person name="Eloe-Fadrosh E.A."/>
            <person name="Kyrpides N.C."/>
            <person name="Woyke T."/>
        </authorList>
    </citation>
    <scope>NUCLEOTIDE SEQUENCE</scope>
    <source>
        <strain evidence="2">GVMAG-M-3300009155-48</strain>
    </source>
</reference>
<proteinExistence type="predicted"/>
<keyword evidence="1" id="KW-0812">Transmembrane</keyword>
<evidence type="ECO:0000256" key="1">
    <source>
        <dbReference type="SAM" id="Phobius"/>
    </source>
</evidence>
<feature type="transmembrane region" description="Helical" evidence="1">
    <location>
        <begin position="39"/>
        <end position="57"/>
    </location>
</feature>
<keyword evidence="1" id="KW-1133">Transmembrane helix</keyword>
<organism evidence="2">
    <name type="scientific">viral metagenome</name>
    <dbReference type="NCBI Taxonomy" id="1070528"/>
    <lineage>
        <taxon>unclassified sequences</taxon>
        <taxon>metagenomes</taxon>
        <taxon>organismal metagenomes</taxon>
    </lineage>
</organism>
<dbReference type="EMBL" id="MN738926">
    <property type="protein sequence ID" value="QHT31889.1"/>
    <property type="molecule type" value="Genomic_DNA"/>
</dbReference>
<feature type="transmembrane region" description="Helical" evidence="1">
    <location>
        <begin position="12"/>
        <end position="33"/>
    </location>
</feature>
<protein>
    <submittedName>
        <fullName evidence="2">Uncharacterized protein</fullName>
    </submittedName>
</protein>
<evidence type="ECO:0000313" key="2">
    <source>
        <dbReference type="EMBL" id="QHT31889.1"/>
    </source>
</evidence>
<name>A0A6C0EU73_9ZZZZ</name>
<dbReference type="AlphaFoldDB" id="A0A6C0EU73"/>
<accession>A0A6C0EU73</accession>
<keyword evidence="1" id="KW-0472">Membrane</keyword>